<sequence length="280" mass="31154">MGREGEMAGRSYVTYGISAKFAASAPTSTLVTKRPPCTLRAPRRGQPGTTRRGSALTMRDWTSPGIGFNLGQIIVVTAYPLTVVLCIEVRVKAPLISNSNFEGTFPRPRLAGPHLTSRHQELHPLPRPRRRTGVREAQLPTLLDRPGIALSVSVIVHGALWIRNHMEYCVEIMDEQKEQSGVATFPGQGVIVLSSLRVVRRWAWSSFFAVHVLVFPAFFITMCYHTICASPWIYLVFALDGPDILLRMFKIRIKDAVLVPVGKQMTLIRIPLATLGWLAE</sequence>
<evidence type="ECO:0000259" key="7">
    <source>
        <dbReference type="Pfam" id="PF01794"/>
    </source>
</evidence>
<keyword evidence="4" id="KW-0813">Transport</keyword>
<dbReference type="GO" id="GO:0006811">
    <property type="term" value="P:monoatomic ion transport"/>
    <property type="evidence" value="ECO:0007669"/>
    <property type="project" value="UniProtKB-KW"/>
</dbReference>
<feature type="transmembrane region" description="Helical" evidence="6">
    <location>
        <begin position="66"/>
        <end position="87"/>
    </location>
</feature>
<comment type="caution">
    <text evidence="8">The sequence shown here is derived from an EMBL/GenBank/DDBJ whole genome shotgun (WGS) entry which is preliminary data.</text>
</comment>
<feature type="domain" description="Ferric oxidoreductase" evidence="7">
    <location>
        <begin position="147"/>
        <end position="221"/>
    </location>
</feature>
<accession>A0A8S0XIU3</accession>
<evidence type="ECO:0000256" key="3">
    <source>
        <dbReference type="ARBA" id="ARBA00022989"/>
    </source>
</evidence>
<proteinExistence type="predicted"/>
<name>A0A8S0XIU3_CYCAE</name>
<feature type="transmembrane region" description="Helical" evidence="6">
    <location>
        <begin position="202"/>
        <end position="220"/>
    </location>
</feature>
<evidence type="ECO:0000313" key="8">
    <source>
        <dbReference type="EMBL" id="CAA7263889.1"/>
    </source>
</evidence>
<keyword evidence="3 6" id="KW-1133">Transmembrane helix</keyword>
<organism evidence="8 9">
    <name type="scientific">Cyclocybe aegerita</name>
    <name type="common">Black poplar mushroom</name>
    <name type="synonym">Agrocybe aegerita</name>
    <dbReference type="NCBI Taxonomy" id="1973307"/>
    <lineage>
        <taxon>Eukaryota</taxon>
        <taxon>Fungi</taxon>
        <taxon>Dikarya</taxon>
        <taxon>Basidiomycota</taxon>
        <taxon>Agaricomycotina</taxon>
        <taxon>Agaricomycetes</taxon>
        <taxon>Agaricomycetidae</taxon>
        <taxon>Agaricales</taxon>
        <taxon>Agaricineae</taxon>
        <taxon>Bolbitiaceae</taxon>
        <taxon>Cyclocybe</taxon>
    </lineage>
</organism>
<dbReference type="OrthoDB" id="3944240at2759"/>
<keyword evidence="9" id="KW-1185">Reference proteome</keyword>
<keyword evidence="5 6" id="KW-0472">Membrane</keyword>
<reference evidence="8 9" key="1">
    <citation type="submission" date="2020-01" db="EMBL/GenBank/DDBJ databases">
        <authorList>
            <person name="Gupta K D."/>
        </authorList>
    </citation>
    <scope>NUCLEOTIDE SEQUENCE [LARGE SCALE GENOMIC DNA]</scope>
</reference>
<comment type="subcellular location">
    <subcellularLocation>
        <location evidence="1">Membrane</location>
        <topology evidence="1">Multi-pass membrane protein</topology>
    </subcellularLocation>
</comment>
<evidence type="ECO:0000256" key="6">
    <source>
        <dbReference type="SAM" id="Phobius"/>
    </source>
</evidence>
<dbReference type="InterPro" id="IPR013130">
    <property type="entry name" value="Fe3_Rdtase_TM_dom"/>
</dbReference>
<evidence type="ECO:0000256" key="1">
    <source>
        <dbReference type="ARBA" id="ARBA00004141"/>
    </source>
</evidence>
<evidence type="ECO:0000256" key="2">
    <source>
        <dbReference type="ARBA" id="ARBA00022692"/>
    </source>
</evidence>
<evidence type="ECO:0000313" key="9">
    <source>
        <dbReference type="Proteomes" id="UP000467700"/>
    </source>
</evidence>
<dbReference type="EMBL" id="CACVBS010000042">
    <property type="protein sequence ID" value="CAA7263889.1"/>
    <property type="molecule type" value="Genomic_DNA"/>
</dbReference>
<gene>
    <name evidence="8" type="ORF">AAE3_LOCUS6162</name>
</gene>
<dbReference type="Proteomes" id="UP000467700">
    <property type="component" value="Unassembled WGS sequence"/>
</dbReference>
<dbReference type="AlphaFoldDB" id="A0A8S0XIU3"/>
<keyword evidence="2 6" id="KW-0812">Transmembrane</keyword>
<evidence type="ECO:0000256" key="5">
    <source>
        <dbReference type="ARBA" id="ARBA00023136"/>
    </source>
</evidence>
<dbReference type="Pfam" id="PF01794">
    <property type="entry name" value="Ferric_reduct"/>
    <property type="match status" value="1"/>
</dbReference>
<keyword evidence="4" id="KW-0406">Ion transport</keyword>
<dbReference type="GO" id="GO:0016020">
    <property type="term" value="C:membrane"/>
    <property type="evidence" value="ECO:0007669"/>
    <property type="project" value="UniProtKB-SubCell"/>
</dbReference>
<evidence type="ECO:0000256" key="4">
    <source>
        <dbReference type="ARBA" id="ARBA00023065"/>
    </source>
</evidence>
<protein>
    <recommendedName>
        <fullName evidence="7">Ferric oxidoreductase domain-containing protein</fullName>
    </recommendedName>
</protein>